<evidence type="ECO:0000313" key="2">
    <source>
        <dbReference type="EMBL" id="ORY29388.1"/>
    </source>
</evidence>
<gene>
    <name evidence="2" type="ORF">LY90DRAFT_627813</name>
</gene>
<feature type="signal peptide" evidence="1">
    <location>
        <begin position="1"/>
        <end position="20"/>
    </location>
</feature>
<comment type="caution">
    <text evidence="2">The sequence shown here is derived from an EMBL/GenBank/DDBJ whole genome shotgun (WGS) entry which is preliminary data.</text>
</comment>
<evidence type="ECO:0008006" key="4">
    <source>
        <dbReference type="Google" id="ProtNLM"/>
    </source>
</evidence>
<keyword evidence="3" id="KW-1185">Reference proteome</keyword>
<sequence>MFGKLLNVVGLLTLVKFAAAAFSNSLPSCNSPSVNTDATLNTTVKYCIDNNNKIHDYGEGGATDAGILPKGVYVFDHTSQLALQLGTSGSIGSSTDNLILYQCGGDKVCQQTTGYVQIGTDTWFYVKEGGSGSTTPNASVTDNDDCDGTDEIGSLIKYSSNAVHLCLTTAKSVAAAAIGDYLVVDSVTATNSPFAQNNLIITTDEYFIVDKLLAADDYCVDNDSKIVTGRKTNYCDNRTNDCDDYMKCEDGACTTVTIDPRSTEEPGECNPATNAKDCNEGYYILDNSNTFVTAVSDANINKVYHCQDKTSCTDVTSSIVGYLKNADTTNASTIPYIKCTHAHQCSSIAQPGANSCSTSGSGSLIYNEKYKLCIDGTNSVELDSATSYLVSAHTTDGTFIASTSKSDFVIVAVDGKGSATLTTQASGNYYIADASKALLTAVDKAETTGTLYKSDGSTCVADTTTIGYLKNAASDDDNVPYIECSATETQQTIDADTVDTNACKAIAKPSGTKVVGALINDGDYKLYINDSSAVAVGASAAKYLVDAHTASAFVKTAVEEGYYVVVEIDTDGNIIRRPQTGRKYIYAVTASKQVYDKGETDQVSNMCQDGTLKTGSSEYVLNKTNGDLVDFYKENNAN</sequence>
<feature type="chain" id="PRO_5012756505" description="Scaffoldin" evidence="1">
    <location>
        <begin position="21"/>
        <end position="638"/>
    </location>
</feature>
<dbReference type="AlphaFoldDB" id="A0A1Y2B3I0"/>
<organism evidence="2 3">
    <name type="scientific">Neocallimastix californiae</name>
    <dbReference type="NCBI Taxonomy" id="1754190"/>
    <lineage>
        <taxon>Eukaryota</taxon>
        <taxon>Fungi</taxon>
        <taxon>Fungi incertae sedis</taxon>
        <taxon>Chytridiomycota</taxon>
        <taxon>Chytridiomycota incertae sedis</taxon>
        <taxon>Neocallimastigomycetes</taxon>
        <taxon>Neocallimastigales</taxon>
        <taxon>Neocallimastigaceae</taxon>
        <taxon>Neocallimastix</taxon>
    </lineage>
</organism>
<proteinExistence type="predicted"/>
<reference evidence="2 3" key="1">
    <citation type="submission" date="2016-08" db="EMBL/GenBank/DDBJ databases">
        <title>A Parts List for Fungal Cellulosomes Revealed by Comparative Genomics.</title>
        <authorList>
            <consortium name="DOE Joint Genome Institute"/>
            <person name="Haitjema C.H."/>
            <person name="Gilmore S.P."/>
            <person name="Henske J.K."/>
            <person name="Solomon K.V."/>
            <person name="De Groot R."/>
            <person name="Kuo A."/>
            <person name="Mondo S.J."/>
            <person name="Salamov A.A."/>
            <person name="Labutti K."/>
            <person name="Zhao Z."/>
            <person name="Chiniquy J."/>
            <person name="Barry K."/>
            <person name="Brewer H.M."/>
            <person name="Purvine S.O."/>
            <person name="Wright A.T."/>
            <person name="Boxma B."/>
            <person name="Van Alen T."/>
            <person name="Hackstein J.H."/>
            <person name="Baker S.E."/>
            <person name="Grigoriev I.V."/>
            <person name="O'Malley M.A."/>
        </authorList>
    </citation>
    <scope>NUCLEOTIDE SEQUENCE [LARGE SCALE GENOMIC DNA]</scope>
    <source>
        <strain evidence="2 3">G1</strain>
    </source>
</reference>
<evidence type="ECO:0000313" key="3">
    <source>
        <dbReference type="Proteomes" id="UP000193920"/>
    </source>
</evidence>
<keyword evidence="1" id="KW-0732">Signal</keyword>
<dbReference type="Proteomes" id="UP000193920">
    <property type="component" value="Unassembled WGS sequence"/>
</dbReference>
<evidence type="ECO:0000256" key="1">
    <source>
        <dbReference type="SAM" id="SignalP"/>
    </source>
</evidence>
<accession>A0A1Y2B3I0</accession>
<dbReference type="EMBL" id="MCOG01000180">
    <property type="protein sequence ID" value="ORY29388.1"/>
    <property type="molecule type" value="Genomic_DNA"/>
</dbReference>
<protein>
    <recommendedName>
        <fullName evidence="4">Scaffoldin</fullName>
    </recommendedName>
</protein>
<name>A0A1Y2B3I0_9FUNG</name>